<feature type="compositionally biased region" description="Low complexity" evidence="1">
    <location>
        <begin position="189"/>
        <end position="210"/>
    </location>
</feature>
<evidence type="ECO:0000256" key="1">
    <source>
        <dbReference type="SAM" id="MobiDB-lite"/>
    </source>
</evidence>
<evidence type="ECO:0008006" key="4">
    <source>
        <dbReference type="Google" id="ProtNLM"/>
    </source>
</evidence>
<feature type="compositionally biased region" description="Basic and acidic residues" evidence="1">
    <location>
        <begin position="170"/>
        <end position="183"/>
    </location>
</feature>
<feature type="compositionally biased region" description="Acidic residues" evidence="1">
    <location>
        <begin position="113"/>
        <end position="144"/>
    </location>
</feature>
<name>A0A4Y7SCZ5_COPMI</name>
<protein>
    <recommendedName>
        <fullName evidence="4">F-box domain-containing protein</fullName>
    </recommendedName>
</protein>
<feature type="region of interest" description="Disordered" evidence="1">
    <location>
        <begin position="170"/>
        <end position="251"/>
    </location>
</feature>
<dbReference type="OrthoDB" id="2748701at2759"/>
<proteinExistence type="predicted"/>
<dbReference type="AlphaFoldDB" id="A0A4Y7SCZ5"/>
<comment type="caution">
    <text evidence="2">The sequence shown here is derived from an EMBL/GenBank/DDBJ whole genome shotgun (WGS) entry which is preliminary data.</text>
</comment>
<sequence length="466" mass="51962">MPHSGLPDFPLEIWLHIFSFACADSGVTSRSLSLTSRYLRAVSREYRYHTVMIEGWRQLLAFQTQFTGSTAEDKGISAEDRDAAAGQGEARRLVHLYVHIPELYTDAYPPESWFEDEDSDVDSTYDPSDDEWEDVEDGDDGGEECEAQGEIEAEALGVHGIDLAPHDLERHANGESSTSHDHPSPSPPSSSTHSPTDEAASPPPSSTSSLDPDEIEEFALDSPTLSPSEIEDFNAEGPDITTPSELQTPPIHGQDFEMLKATPLPLAQLEYPVLSSLRRILEASAHSLQTFTLCFSPSASFYPEALIPPLPGLRTLAILKSTIPQEDVAPVRYKYHLQRVNPTPKLFPALEELKVGCNVPRKHSLNAWDDDAFDGLLGQMVRSVSAPCRLIKYLHPFPRSVTSINAWGPARKGETWGRLEPDQILDNLCSLSNKRYKEDADYIRETGMSTPEEFREDWMERVQTWV</sequence>
<dbReference type="EMBL" id="QPFP01000195">
    <property type="protein sequence ID" value="TEB19357.1"/>
    <property type="molecule type" value="Genomic_DNA"/>
</dbReference>
<organism evidence="2 3">
    <name type="scientific">Coprinellus micaceus</name>
    <name type="common">Glistening ink-cap mushroom</name>
    <name type="synonym">Coprinus micaceus</name>
    <dbReference type="NCBI Taxonomy" id="71717"/>
    <lineage>
        <taxon>Eukaryota</taxon>
        <taxon>Fungi</taxon>
        <taxon>Dikarya</taxon>
        <taxon>Basidiomycota</taxon>
        <taxon>Agaricomycotina</taxon>
        <taxon>Agaricomycetes</taxon>
        <taxon>Agaricomycetidae</taxon>
        <taxon>Agaricales</taxon>
        <taxon>Agaricineae</taxon>
        <taxon>Psathyrellaceae</taxon>
        <taxon>Coprinellus</taxon>
    </lineage>
</organism>
<feature type="region of interest" description="Disordered" evidence="1">
    <location>
        <begin position="109"/>
        <end position="144"/>
    </location>
</feature>
<evidence type="ECO:0000313" key="2">
    <source>
        <dbReference type="EMBL" id="TEB19357.1"/>
    </source>
</evidence>
<reference evidence="2 3" key="1">
    <citation type="journal article" date="2019" name="Nat. Ecol. Evol.">
        <title>Megaphylogeny resolves global patterns of mushroom evolution.</title>
        <authorList>
            <person name="Varga T."/>
            <person name="Krizsan K."/>
            <person name="Foldi C."/>
            <person name="Dima B."/>
            <person name="Sanchez-Garcia M."/>
            <person name="Sanchez-Ramirez S."/>
            <person name="Szollosi G.J."/>
            <person name="Szarkandi J.G."/>
            <person name="Papp V."/>
            <person name="Albert L."/>
            <person name="Andreopoulos W."/>
            <person name="Angelini C."/>
            <person name="Antonin V."/>
            <person name="Barry K.W."/>
            <person name="Bougher N.L."/>
            <person name="Buchanan P."/>
            <person name="Buyck B."/>
            <person name="Bense V."/>
            <person name="Catcheside P."/>
            <person name="Chovatia M."/>
            <person name="Cooper J."/>
            <person name="Damon W."/>
            <person name="Desjardin D."/>
            <person name="Finy P."/>
            <person name="Geml J."/>
            <person name="Haridas S."/>
            <person name="Hughes K."/>
            <person name="Justo A."/>
            <person name="Karasinski D."/>
            <person name="Kautmanova I."/>
            <person name="Kiss B."/>
            <person name="Kocsube S."/>
            <person name="Kotiranta H."/>
            <person name="LaButti K.M."/>
            <person name="Lechner B.E."/>
            <person name="Liimatainen K."/>
            <person name="Lipzen A."/>
            <person name="Lukacs Z."/>
            <person name="Mihaltcheva S."/>
            <person name="Morgado L.N."/>
            <person name="Niskanen T."/>
            <person name="Noordeloos M.E."/>
            <person name="Ohm R.A."/>
            <person name="Ortiz-Santana B."/>
            <person name="Ovrebo C."/>
            <person name="Racz N."/>
            <person name="Riley R."/>
            <person name="Savchenko A."/>
            <person name="Shiryaev A."/>
            <person name="Soop K."/>
            <person name="Spirin V."/>
            <person name="Szebenyi C."/>
            <person name="Tomsovsky M."/>
            <person name="Tulloss R.E."/>
            <person name="Uehling J."/>
            <person name="Grigoriev I.V."/>
            <person name="Vagvolgyi C."/>
            <person name="Papp T."/>
            <person name="Martin F.M."/>
            <person name="Miettinen O."/>
            <person name="Hibbett D.S."/>
            <person name="Nagy L.G."/>
        </authorList>
    </citation>
    <scope>NUCLEOTIDE SEQUENCE [LARGE SCALE GENOMIC DNA]</scope>
    <source>
        <strain evidence="2 3">FP101781</strain>
    </source>
</reference>
<keyword evidence="3" id="KW-1185">Reference proteome</keyword>
<gene>
    <name evidence="2" type="ORF">FA13DRAFT_1802336</name>
</gene>
<dbReference type="Proteomes" id="UP000298030">
    <property type="component" value="Unassembled WGS sequence"/>
</dbReference>
<evidence type="ECO:0000313" key="3">
    <source>
        <dbReference type="Proteomes" id="UP000298030"/>
    </source>
</evidence>
<accession>A0A4Y7SCZ5</accession>